<dbReference type="OrthoDB" id="10057439at2759"/>
<gene>
    <name evidence="4" type="primary">kiaa0586</name>
</gene>
<dbReference type="PANTHER" id="PTHR15721">
    <property type="entry name" value="KIAA0586 PROTEIN"/>
    <property type="match status" value="1"/>
</dbReference>
<feature type="coiled-coil region" evidence="1">
    <location>
        <begin position="206"/>
        <end position="233"/>
    </location>
</feature>
<dbReference type="Proteomes" id="UP000504630">
    <property type="component" value="Unplaced"/>
</dbReference>
<dbReference type="AlphaFoldDB" id="A0A6J2PG65"/>
<protein>
    <submittedName>
        <fullName evidence="4">Protein TALPID3 isoform X1</fullName>
    </submittedName>
</protein>
<reference evidence="4" key="1">
    <citation type="submission" date="2025-08" db="UniProtKB">
        <authorList>
            <consortium name="RefSeq"/>
        </authorList>
    </citation>
    <scope>IDENTIFICATION</scope>
</reference>
<dbReference type="GO" id="GO:0036064">
    <property type="term" value="C:ciliary basal body"/>
    <property type="evidence" value="ECO:0007669"/>
    <property type="project" value="TreeGrafter"/>
</dbReference>
<dbReference type="InterPro" id="IPR029246">
    <property type="entry name" value="TALPID3"/>
</dbReference>
<feature type="region of interest" description="Disordered" evidence="2">
    <location>
        <begin position="120"/>
        <end position="199"/>
    </location>
</feature>
<dbReference type="PANTHER" id="PTHR15721:SF2">
    <property type="entry name" value="PROTEIN TALPID3"/>
    <property type="match status" value="1"/>
</dbReference>
<dbReference type="GO" id="GO:0005814">
    <property type="term" value="C:centriole"/>
    <property type="evidence" value="ECO:0007669"/>
    <property type="project" value="TreeGrafter"/>
</dbReference>
<feature type="compositionally biased region" description="Low complexity" evidence="2">
    <location>
        <begin position="135"/>
        <end position="193"/>
    </location>
</feature>
<dbReference type="Pfam" id="PF15324">
    <property type="entry name" value="TALPID3"/>
    <property type="match status" value="3"/>
</dbReference>
<proteinExistence type="predicted"/>
<evidence type="ECO:0000313" key="4">
    <source>
        <dbReference type="RefSeq" id="XP_029284286.1"/>
    </source>
</evidence>
<dbReference type="RefSeq" id="XP_029284286.1">
    <property type="nucleotide sequence ID" value="XM_029428426.1"/>
</dbReference>
<evidence type="ECO:0000256" key="2">
    <source>
        <dbReference type="SAM" id="MobiDB-lite"/>
    </source>
</evidence>
<dbReference type="InParanoid" id="A0A6J2PG65"/>
<evidence type="ECO:0000256" key="1">
    <source>
        <dbReference type="SAM" id="Coils"/>
    </source>
</evidence>
<keyword evidence="1" id="KW-0175">Coiled coil</keyword>
<dbReference type="KEGG" id="cgob:115006291"/>
<accession>A0A6J2PG65</accession>
<organism evidence="3 4">
    <name type="scientific">Cottoperca gobio</name>
    <name type="common">Frogmouth</name>
    <name type="synonym">Aphritis gobio</name>
    <dbReference type="NCBI Taxonomy" id="56716"/>
    <lineage>
        <taxon>Eukaryota</taxon>
        <taxon>Metazoa</taxon>
        <taxon>Chordata</taxon>
        <taxon>Craniata</taxon>
        <taxon>Vertebrata</taxon>
        <taxon>Euteleostomi</taxon>
        <taxon>Actinopterygii</taxon>
        <taxon>Neopterygii</taxon>
        <taxon>Teleostei</taxon>
        <taxon>Neoteleostei</taxon>
        <taxon>Acanthomorphata</taxon>
        <taxon>Eupercaria</taxon>
        <taxon>Perciformes</taxon>
        <taxon>Notothenioidei</taxon>
        <taxon>Bovichtidae</taxon>
        <taxon>Cottoperca</taxon>
    </lineage>
</organism>
<dbReference type="CTD" id="9786"/>
<sequence length="633" mass="70329">MNKGSHCVCEGGEVCCGCRGYQPPGLQHHFFRNVPRKQRLCVDDRCHRGANCVSTATQPAAVSYLRSSANHSPTVARTTNETLSEMGRLKTEMKMLLMPEDSLKTTRPGPDHHQYQQNLLHSQQHKSQIHETRQTESQQTHSQSHQGPFQQSQSQQIHLQSLQSQSQSHPNSLQQIQSQQSQTQSQLSQQSRSALVRRRPVVPSTLEEAGLVLRRVRRQKKVLEENLEALLRAKTGEVLHRQLEALATNRDCTEEVRVKKTVDAWINTLTRDIQFEMSSEDTAMTSQQRAAGRAVSALRGTGSQTAALRLSAAAGGGATGESYLTRLYGRAPYEGQRRTLKKSPYLRFSSPASPLSRKPRPRLLETVTGVKVKSSKTQTCLAPPLTPSPGRPHDIISPPLLSSGDPADLTVTSVPMAIPLGRPRMDSSSSRRLAEYQQEVTSPRTAPPTAVAVDDGASEPQVEQVEQLSEAPPAGDFMERQSEAEEDEDEEVFSGTDFLCVADVVQQQEEGSVVGEEEVQLDGAPPPPPVLYQGPVFPPQIRSALPAQDQASVLGLDLQRDALELRMVEWVEQQLMSRMILEMYLPPPLGPRPQLLNRPIRVRGAEHLRHRVYSRWCRGCSCLWIPACLWTQL</sequence>
<dbReference type="GO" id="GO:0007224">
    <property type="term" value="P:smoothened signaling pathway"/>
    <property type="evidence" value="ECO:0007669"/>
    <property type="project" value="InterPro"/>
</dbReference>
<dbReference type="GeneID" id="115006291"/>
<name>A0A6J2PG65_COTGO</name>
<evidence type="ECO:0000313" key="3">
    <source>
        <dbReference type="Proteomes" id="UP000504630"/>
    </source>
</evidence>
<feature type="region of interest" description="Disordered" evidence="2">
    <location>
        <begin position="375"/>
        <end position="493"/>
    </location>
</feature>
<keyword evidence="3" id="KW-1185">Reference proteome</keyword>